<dbReference type="PROSITE" id="PS50850">
    <property type="entry name" value="MFS"/>
    <property type="match status" value="1"/>
</dbReference>
<accession>A0ABR2J8W2</accession>
<name>A0ABR2J8W2_9PEZI</name>
<evidence type="ECO:0000256" key="2">
    <source>
        <dbReference type="ARBA" id="ARBA00022692"/>
    </source>
</evidence>
<feature type="transmembrane region" description="Helical" evidence="5">
    <location>
        <begin position="334"/>
        <end position="359"/>
    </location>
</feature>
<feature type="transmembrane region" description="Helical" evidence="5">
    <location>
        <begin position="50"/>
        <end position="70"/>
    </location>
</feature>
<dbReference type="Pfam" id="PF07690">
    <property type="entry name" value="MFS_1"/>
    <property type="match status" value="1"/>
</dbReference>
<evidence type="ECO:0000313" key="7">
    <source>
        <dbReference type="EMBL" id="KAK8874246.1"/>
    </source>
</evidence>
<dbReference type="InterPro" id="IPR036259">
    <property type="entry name" value="MFS_trans_sf"/>
</dbReference>
<gene>
    <name evidence="7" type="ORF">PGQ11_004760</name>
</gene>
<sequence length="551" mass="60613">MRLHTLRELDNSEGTVQLHKGGNGTLELVPKPNETDPNDPLRWPRWKKHVAFASVCAFAFLTNYGIGGLAPAFYILSKEFDKTVPETSDLLLWPILVLGAFNFFWVPVANYIGKRPVFVFASLLLTLCSIWGATANGFRSLLWSNIIGAFAGSSTEALGASMVNDLYFLHERGAKMGIYTNAISGGNTIGPLFCSFVLQGLSWRWHKWITAILTAITFFSVLFFVPETRYYRGNDQPNHSEGKLGPEQMGSETMPRPDSLFTCWEPEGPSPTPDKVRPTATAFGHQTTSSGTRTPERYAVAELPKKTYLQEVVLWTGVTPNTTLLKSFVRPLPLIVYPCVIYAFLGYAISLVLTVAVNILNPFVLQAPPYSWSPLISGLINIAGFLGNVCGAYAGGWLVDVWADWRARKNQGVFVPESRLALLVLPTLITGAGCLVFGYGVERTLHWTSIFFGYGMISFALTAVPTITMAYVSDCVLPVNSDALMLVNGLKNIVAFGFLYGIIPWADEAGYINCFGTQSGIFVGIIAIGAVLMIMYGARIRHVQANWRIIL</sequence>
<comment type="caution">
    <text evidence="7">The sequence shown here is derived from an EMBL/GenBank/DDBJ whole genome shotgun (WGS) entry which is preliminary data.</text>
</comment>
<proteinExistence type="predicted"/>
<feature type="transmembrane region" description="Helical" evidence="5">
    <location>
        <begin position="205"/>
        <end position="225"/>
    </location>
</feature>
<organism evidence="7 8">
    <name type="scientific">Apiospora arundinis</name>
    <dbReference type="NCBI Taxonomy" id="335852"/>
    <lineage>
        <taxon>Eukaryota</taxon>
        <taxon>Fungi</taxon>
        <taxon>Dikarya</taxon>
        <taxon>Ascomycota</taxon>
        <taxon>Pezizomycotina</taxon>
        <taxon>Sordariomycetes</taxon>
        <taxon>Xylariomycetidae</taxon>
        <taxon>Amphisphaeriales</taxon>
        <taxon>Apiosporaceae</taxon>
        <taxon>Apiospora</taxon>
    </lineage>
</organism>
<dbReference type="PANTHER" id="PTHR23502:SF181">
    <property type="entry name" value="MAJOR FACILITATOR SUPERFAMILY (MFS) PROFILE DOMAIN-CONTAINING PROTEIN"/>
    <property type="match status" value="1"/>
</dbReference>
<evidence type="ECO:0000256" key="4">
    <source>
        <dbReference type="ARBA" id="ARBA00023136"/>
    </source>
</evidence>
<feature type="transmembrane region" description="Helical" evidence="5">
    <location>
        <begin position="379"/>
        <end position="399"/>
    </location>
</feature>
<comment type="subcellular location">
    <subcellularLocation>
        <location evidence="1">Membrane</location>
        <topology evidence="1">Multi-pass membrane protein</topology>
    </subcellularLocation>
</comment>
<feature type="transmembrane region" description="Helical" evidence="5">
    <location>
        <begin position="451"/>
        <end position="472"/>
    </location>
</feature>
<feature type="transmembrane region" description="Helical" evidence="5">
    <location>
        <begin position="420"/>
        <end position="439"/>
    </location>
</feature>
<feature type="transmembrane region" description="Helical" evidence="5">
    <location>
        <begin position="484"/>
        <end position="503"/>
    </location>
</feature>
<evidence type="ECO:0000256" key="5">
    <source>
        <dbReference type="SAM" id="Phobius"/>
    </source>
</evidence>
<keyword evidence="4 5" id="KW-0472">Membrane</keyword>
<dbReference type="Gene3D" id="1.20.1250.20">
    <property type="entry name" value="MFS general substrate transporter like domains"/>
    <property type="match status" value="1"/>
</dbReference>
<feature type="transmembrane region" description="Helical" evidence="5">
    <location>
        <begin position="116"/>
        <end position="134"/>
    </location>
</feature>
<dbReference type="Proteomes" id="UP001390339">
    <property type="component" value="Unassembled WGS sequence"/>
</dbReference>
<feature type="transmembrane region" description="Helical" evidence="5">
    <location>
        <begin position="90"/>
        <end position="109"/>
    </location>
</feature>
<keyword evidence="2 5" id="KW-0812">Transmembrane</keyword>
<evidence type="ECO:0000313" key="8">
    <source>
        <dbReference type="Proteomes" id="UP001390339"/>
    </source>
</evidence>
<keyword evidence="8" id="KW-1185">Reference proteome</keyword>
<dbReference type="EMBL" id="JAPCWZ010000003">
    <property type="protein sequence ID" value="KAK8874246.1"/>
    <property type="molecule type" value="Genomic_DNA"/>
</dbReference>
<dbReference type="InterPro" id="IPR011701">
    <property type="entry name" value="MFS"/>
</dbReference>
<evidence type="ECO:0000259" key="6">
    <source>
        <dbReference type="PROSITE" id="PS50850"/>
    </source>
</evidence>
<reference evidence="7 8" key="1">
    <citation type="journal article" date="2024" name="IMA Fungus">
        <title>Apiospora arundinis, a panoply of carbohydrate-active enzymes and secondary metabolites.</title>
        <authorList>
            <person name="Sorensen T."/>
            <person name="Petersen C."/>
            <person name="Muurmann A.T."/>
            <person name="Christiansen J.V."/>
            <person name="Brundto M.L."/>
            <person name="Overgaard C.K."/>
            <person name="Boysen A.T."/>
            <person name="Wollenberg R.D."/>
            <person name="Larsen T.O."/>
            <person name="Sorensen J.L."/>
            <person name="Nielsen K.L."/>
            <person name="Sondergaard T.E."/>
        </authorList>
    </citation>
    <scope>NUCLEOTIDE SEQUENCE [LARGE SCALE GENOMIC DNA]</scope>
    <source>
        <strain evidence="7 8">AAU 773</strain>
    </source>
</reference>
<evidence type="ECO:0000256" key="3">
    <source>
        <dbReference type="ARBA" id="ARBA00022989"/>
    </source>
</evidence>
<protein>
    <submittedName>
        <fullName evidence="7">Major facilitator superfamily domain-containing protein</fullName>
    </submittedName>
</protein>
<feature type="transmembrane region" description="Helical" evidence="5">
    <location>
        <begin position="146"/>
        <end position="167"/>
    </location>
</feature>
<dbReference type="PANTHER" id="PTHR23502">
    <property type="entry name" value="MAJOR FACILITATOR SUPERFAMILY"/>
    <property type="match status" value="1"/>
</dbReference>
<evidence type="ECO:0000256" key="1">
    <source>
        <dbReference type="ARBA" id="ARBA00004141"/>
    </source>
</evidence>
<dbReference type="SUPFAM" id="SSF103473">
    <property type="entry name" value="MFS general substrate transporter"/>
    <property type="match status" value="1"/>
</dbReference>
<feature type="transmembrane region" description="Helical" evidence="5">
    <location>
        <begin position="179"/>
        <end position="199"/>
    </location>
</feature>
<dbReference type="InterPro" id="IPR020846">
    <property type="entry name" value="MFS_dom"/>
</dbReference>
<keyword evidence="3 5" id="KW-1133">Transmembrane helix</keyword>
<feature type="domain" description="Major facilitator superfamily (MFS) profile" evidence="6">
    <location>
        <begin position="51"/>
        <end position="541"/>
    </location>
</feature>
<feature type="transmembrane region" description="Helical" evidence="5">
    <location>
        <begin position="515"/>
        <end position="538"/>
    </location>
</feature>